<dbReference type="InterPro" id="IPR024607">
    <property type="entry name" value="Sulfatase_CS"/>
</dbReference>
<keyword evidence="3" id="KW-0479">Metal-binding</keyword>
<dbReference type="GO" id="GO:0004423">
    <property type="term" value="F:iduronate-2-sulfatase activity"/>
    <property type="evidence" value="ECO:0007669"/>
    <property type="project" value="InterPro"/>
</dbReference>
<accession>A0A5C5ZDX7</accession>
<evidence type="ECO:0000256" key="2">
    <source>
        <dbReference type="ARBA" id="ARBA00008779"/>
    </source>
</evidence>
<dbReference type="EC" id="3.1.6.6" evidence="8"/>
<keyword evidence="6" id="KW-0106">Calcium</keyword>
<sequence length="554" mass="61979">MTASIDIPNMTFRMTYTMNQPRLHTLPRLAVFAFLFCSTAYAARPNFLFVAIDDLNDFAGYASEEPGNFLQVIYPNADQRRQVASRLTPNLDELASRSAPFLRSYCPSALCGPSRTSLMTGTMPHRTGYYLHDRHFRTYDTLKDVVTLPQYLKQNGYFSTGLGKLFHTSRGTVDGPLENDWADARYSWNRWVNHPTGCNGGQPSKYSPPLGGLLRFGPSRTRLEQSGDWLAADFAARLLENGTAETIGINSNRKEHAQSVSLPTDRPFFLGCGLFRPHLPFFAPKAYFKKFPVNEMSGLNADTLQAIITDLDDVTGDARRFSDINNGKMKVLIENAVRVSGDNDESKVAAWREIVQSYLACVSFADDCVGRIVEGLDASPYRDNTILVLWSDHGYHLGAKYHLAKQALWEEANRTVLMIRDPRNASSCDGQPRRQIVSLRDLYPTICTLAELDVPSKVAGTSLVPLLKDSAASEVNQTVLMTYQQGNHSIRTPTHRFSRYRDGATELYDMIGDPAQRYNLVKSSPELASKLRADLERQVEDEIAESTSRAARAN</sequence>
<comment type="similarity">
    <text evidence="2">Belongs to the sulfatase family.</text>
</comment>
<dbReference type="EMBL" id="SJPJ01000001">
    <property type="protein sequence ID" value="TWT85041.1"/>
    <property type="molecule type" value="Genomic_DNA"/>
</dbReference>
<dbReference type="Gene3D" id="3.40.720.10">
    <property type="entry name" value="Alkaline Phosphatase, subunit A"/>
    <property type="match status" value="1"/>
</dbReference>
<dbReference type="PROSITE" id="PS00523">
    <property type="entry name" value="SULFATASE_1"/>
    <property type="match status" value="1"/>
</dbReference>
<evidence type="ECO:0000256" key="1">
    <source>
        <dbReference type="ARBA" id="ARBA00001913"/>
    </source>
</evidence>
<dbReference type="GO" id="GO:0046872">
    <property type="term" value="F:metal ion binding"/>
    <property type="evidence" value="ECO:0007669"/>
    <property type="project" value="UniProtKB-KW"/>
</dbReference>
<protein>
    <submittedName>
        <fullName evidence="8">Choline-sulfatase</fullName>
        <ecNumber evidence="8">3.1.6.6</ecNumber>
    </submittedName>
</protein>
<evidence type="ECO:0000313" key="8">
    <source>
        <dbReference type="EMBL" id="TWT85041.1"/>
    </source>
</evidence>
<evidence type="ECO:0000259" key="7">
    <source>
        <dbReference type="Pfam" id="PF00884"/>
    </source>
</evidence>
<dbReference type="InterPro" id="IPR000917">
    <property type="entry name" value="Sulfatase_N"/>
</dbReference>
<dbReference type="InterPro" id="IPR017850">
    <property type="entry name" value="Alkaline_phosphatase_core_sf"/>
</dbReference>
<dbReference type="OrthoDB" id="246053at2"/>
<dbReference type="Pfam" id="PF00884">
    <property type="entry name" value="Sulfatase"/>
    <property type="match status" value="1"/>
</dbReference>
<dbReference type="Proteomes" id="UP000315010">
    <property type="component" value="Unassembled WGS sequence"/>
</dbReference>
<evidence type="ECO:0000256" key="4">
    <source>
        <dbReference type="ARBA" id="ARBA00022729"/>
    </source>
</evidence>
<keyword evidence="9" id="KW-1185">Reference proteome</keyword>
<dbReference type="SUPFAM" id="SSF53649">
    <property type="entry name" value="Alkaline phosphatase-like"/>
    <property type="match status" value="1"/>
</dbReference>
<dbReference type="InterPro" id="IPR035874">
    <property type="entry name" value="IDS"/>
</dbReference>
<comment type="caution">
    <text evidence="8">The sequence shown here is derived from an EMBL/GenBank/DDBJ whole genome shotgun (WGS) entry which is preliminary data.</text>
</comment>
<feature type="domain" description="Sulfatase N-terminal" evidence="7">
    <location>
        <begin position="45"/>
        <end position="450"/>
    </location>
</feature>
<proteinExistence type="inferred from homology"/>
<dbReference type="GO" id="GO:0005737">
    <property type="term" value="C:cytoplasm"/>
    <property type="evidence" value="ECO:0007669"/>
    <property type="project" value="TreeGrafter"/>
</dbReference>
<evidence type="ECO:0000256" key="6">
    <source>
        <dbReference type="ARBA" id="ARBA00022837"/>
    </source>
</evidence>
<gene>
    <name evidence="8" type="primary">betC_36</name>
    <name evidence="8" type="ORF">CA13_65230</name>
</gene>
<evidence type="ECO:0000256" key="3">
    <source>
        <dbReference type="ARBA" id="ARBA00022723"/>
    </source>
</evidence>
<dbReference type="PANTHER" id="PTHR45953">
    <property type="entry name" value="IDURONATE 2-SULFATASE"/>
    <property type="match status" value="1"/>
</dbReference>
<dbReference type="AlphaFoldDB" id="A0A5C5ZDX7"/>
<dbReference type="CDD" id="cd16030">
    <property type="entry name" value="iduronate-2-sulfatase"/>
    <property type="match status" value="1"/>
</dbReference>
<comment type="cofactor">
    <cofactor evidence="1">
        <name>Ca(2+)</name>
        <dbReference type="ChEBI" id="CHEBI:29108"/>
    </cofactor>
</comment>
<evidence type="ECO:0000313" key="9">
    <source>
        <dbReference type="Proteomes" id="UP000315010"/>
    </source>
</evidence>
<dbReference type="GO" id="GO:0047753">
    <property type="term" value="F:choline-sulfatase activity"/>
    <property type="evidence" value="ECO:0007669"/>
    <property type="project" value="UniProtKB-EC"/>
</dbReference>
<name>A0A5C5ZDX7_9BACT</name>
<evidence type="ECO:0000256" key="5">
    <source>
        <dbReference type="ARBA" id="ARBA00022801"/>
    </source>
</evidence>
<keyword evidence="5 8" id="KW-0378">Hydrolase</keyword>
<organism evidence="8 9">
    <name type="scientific">Novipirellula herctigrandis</name>
    <dbReference type="NCBI Taxonomy" id="2527986"/>
    <lineage>
        <taxon>Bacteria</taxon>
        <taxon>Pseudomonadati</taxon>
        <taxon>Planctomycetota</taxon>
        <taxon>Planctomycetia</taxon>
        <taxon>Pirellulales</taxon>
        <taxon>Pirellulaceae</taxon>
        <taxon>Novipirellula</taxon>
    </lineage>
</organism>
<keyword evidence="4" id="KW-0732">Signal</keyword>
<dbReference type="PANTHER" id="PTHR45953:SF1">
    <property type="entry name" value="IDURONATE 2-SULFATASE"/>
    <property type="match status" value="1"/>
</dbReference>
<reference evidence="8 9" key="1">
    <citation type="submission" date="2019-02" db="EMBL/GenBank/DDBJ databases">
        <title>Deep-cultivation of Planctomycetes and their phenomic and genomic characterization uncovers novel biology.</title>
        <authorList>
            <person name="Wiegand S."/>
            <person name="Jogler M."/>
            <person name="Boedeker C."/>
            <person name="Pinto D."/>
            <person name="Vollmers J."/>
            <person name="Rivas-Marin E."/>
            <person name="Kohn T."/>
            <person name="Peeters S.H."/>
            <person name="Heuer A."/>
            <person name="Rast P."/>
            <person name="Oberbeckmann S."/>
            <person name="Bunk B."/>
            <person name="Jeske O."/>
            <person name="Meyerdierks A."/>
            <person name="Storesund J.E."/>
            <person name="Kallscheuer N."/>
            <person name="Luecker S."/>
            <person name="Lage O.M."/>
            <person name="Pohl T."/>
            <person name="Merkel B.J."/>
            <person name="Hornburger P."/>
            <person name="Mueller R.-W."/>
            <person name="Bruemmer F."/>
            <person name="Labrenz M."/>
            <person name="Spormann A.M."/>
            <person name="Op Den Camp H."/>
            <person name="Overmann J."/>
            <person name="Amann R."/>
            <person name="Jetten M.S.M."/>
            <person name="Mascher T."/>
            <person name="Medema M.H."/>
            <person name="Devos D.P."/>
            <person name="Kaster A.-K."/>
            <person name="Ovreas L."/>
            <person name="Rohde M."/>
            <person name="Galperin M.Y."/>
            <person name="Jogler C."/>
        </authorList>
    </citation>
    <scope>NUCLEOTIDE SEQUENCE [LARGE SCALE GENOMIC DNA]</scope>
    <source>
        <strain evidence="8 9">CA13</strain>
    </source>
</reference>